<feature type="signal peptide" evidence="1">
    <location>
        <begin position="1"/>
        <end position="27"/>
    </location>
</feature>
<evidence type="ECO:0000313" key="3">
    <source>
        <dbReference type="Proteomes" id="UP000035740"/>
    </source>
</evidence>
<organism evidence="2 3">
    <name type="scientific">Beta vulgaris subsp. vulgaris</name>
    <name type="common">Beet</name>
    <dbReference type="NCBI Taxonomy" id="3555"/>
    <lineage>
        <taxon>Eukaryota</taxon>
        <taxon>Viridiplantae</taxon>
        <taxon>Streptophyta</taxon>
        <taxon>Embryophyta</taxon>
        <taxon>Tracheophyta</taxon>
        <taxon>Spermatophyta</taxon>
        <taxon>Magnoliopsida</taxon>
        <taxon>eudicotyledons</taxon>
        <taxon>Gunneridae</taxon>
        <taxon>Pentapetalae</taxon>
        <taxon>Caryophyllales</taxon>
        <taxon>Chenopodiaceae</taxon>
        <taxon>Betoideae</taxon>
        <taxon>Beta</taxon>
    </lineage>
</organism>
<protein>
    <submittedName>
        <fullName evidence="2">Uncharacterized protein</fullName>
    </submittedName>
</protein>
<dbReference type="OrthoDB" id="884905at2759"/>
<keyword evidence="3" id="KW-1185">Reference proteome</keyword>
<proteinExistence type="predicted"/>
<dbReference type="Proteomes" id="UP000035740">
    <property type="component" value="Unassembled WGS sequence"/>
</dbReference>
<dbReference type="EMBL" id="KQ090365">
    <property type="protein sequence ID" value="KMS96642.1"/>
    <property type="molecule type" value="Genomic_DNA"/>
</dbReference>
<dbReference type="AlphaFoldDB" id="A0A0J8B9V4"/>
<evidence type="ECO:0000313" key="2">
    <source>
        <dbReference type="EMBL" id="KMS96642.1"/>
    </source>
</evidence>
<gene>
    <name evidence="2" type="ORF">BVRB_8g201050</name>
</gene>
<keyword evidence="1" id="KW-0732">Signal</keyword>
<dbReference type="PANTHER" id="PTHR36896">
    <property type="entry name" value="OS01G0729500 PROTEIN"/>
    <property type="match status" value="1"/>
</dbReference>
<dbReference type="PANTHER" id="PTHR36896:SF2">
    <property type="entry name" value="OS01G0729500 PROTEIN"/>
    <property type="match status" value="1"/>
</dbReference>
<feature type="chain" id="PRO_5005294669" evidence="1">
    <location>
        <begin position="28"/>
        <end position="101"/>
    </location>
</feature>
<reference evidence="2 3" key="1">
    <citation type="journal article" date="2014" name="Nature">
        <title>The genome of the recently domesticated crop plant sugar beet (Beta vulgaris).</title>
        <authorList>
            <person name="Dohm J.C."/>
            <person name="Minoche A.E."/>
            <person name="Holtgrawe D."/>
            <person name="Capella-Gutierrez S."/>
            <person name="Zakrzewski F."/>
            <person name="Tafer H."/>
            <person name="Rupp O."/>
            <person name="Sorensen T.R."/>
            <person name="Stracke R."/>
            <person name="Reinhardt R."/>
            <person name="Goesmann A."/>
            <person name="Kraft T."/>
            <person name="Schulz B."/>
            <person name="Stadler P.F."/>
            <person name="Schmidt T."/>
            <person name="Gabaldon T."/>
            <person name="Lehrach H."/>
            <person name="Weisshaar B."/>
            <person name="Himmelbauer H."/>
        </authorList>
    </citation>
    <scope>NUCLEOTIDE SEQUENCE [LARGE SCALE GENOMIC DNA]</scope>
    <source>
        <tissue evidence="2">Taproot</tissue>
    </source>
</reference>
<dbReference type="OMA" id="NRVPECG"/>
<sequence length="101" mass="11166">MAASRCQASTVTPLLFIFLLLISSSSSTSSMVGSYRSLQAANQAQKNITQKNQIPNCSEIVDPSQCNSITKCRWCRSEVLDPMCTTKPEAWRLPSQVFTCE</sequence>
<evidence type="ECO:0000256" key="1">
    <source>
        <dbReference type="SAM" id="SignalP"/>
    </source>
</evidence>
<accession>A0A0J8B9V4</accession>
<name>A0A0J8B9V4_BETVV</name>
<dbReference type="Gramene" id="KMS96642">
    <property type="protein sequence ID" value="KMS96642"/>
    <property type="gene ID" value="BVRB_8g201050"/>
</dbReference>